<feature type="transmembrane region" description="Helical" evidence="6">
    <location>
        <begin position="174"/>
        <end position="195"/>
    </location>
</feature>
<evidence type="ECO:0000256" key="4">
    <source>
        <dbReference type="ARBA" id="ARBA00022989"/>
    </source>
</evidence>
<dbReference type="InterPro" id="IPR011701">
    <property type="entry name" value="MFS"/>
</dbReference>
<dbReference type="Pfam" id="PF07690">
    <property type="entry name" value="MFS_1"/>
    <property type="match status" value="1"/>
</dbReference>
<sequence>MKIIMSLNISILKNSKFSVFFISDILSGFGVGMATLSANWYVLMKTGESSSVGTLLAVNVIAGFITTIILGGVVDRIPRKTLIFWTHLLRAIGFIGIFFLLHFYGFHLFVLYAFSAINGIGWTLYIASSRSLLQEILDENSYVQGNSLLEVSLQVGMFLAAGAAGVLYNYCSFAGILLIITAMFIASAVAIIFLNHQSQIFIDKKEDYLSSLQGGVQFLSRNKIIFLLGIISIVPLIVTMMYNVVLPEYVNNTLRKGSVTFGLADMSYGIGGLVSGVLISLFSRKLKSEKLIGLLFLIAAVNLLCLSHNTVTFNLYLCSLVLGISNSSLRILIGAILMKLVSKQYMGRMMSVILGISLIFQCGLSLSIGAYIDHKGSTFGLVIMGMVMLVGFILYCFEQIAIKRICNPLIQKNE</sequence>
<dbReference type="PANTHER" id="PTHR23513">
    <property type="entry name" value="INTEGRAL MEMBRANE EFFLUX PROTEIN-RELATED"/>
    <property type="match status" value="1"/>
</dbReference>
<protein>
    <submittedName>
        <fullName evidence="8">MFS transporter</fullName>
    </submittedName>
</protein>
<evidence type="ECO:0000256" key="5">
    <source>
        <dbReference type="ARBA" id="ARBA00023136"/>
    </source>
</evidence>
<dbReference type="SUPFAM" id="SSF103473">
    <property type="entry name" value="MFS general substrate transporter"/>
    <property type="match status" value="1"/>
</dbReference>
<name>A0A7X4LLQ8_9VIBR</name>
<comment type="subcellular location">
    <subcellularLocation>
        <location evidence="1">Cell membrane</location>
        <topology evidence="1">Multi-pass membrane protein</topology>
    </subcellularLocation>
</comment>
<dbReference type="PRINTS" id="PR01988">
    <property type="entry name" value="EXPORTERBACE"/>
</dbReference>
<dbReference type="InterPro" id="IPR036259">
    <property type="entry name" value="MFS_trans_sf"/>
</dbReference>
<organism evidence="8 9">
    <name type="scientific">Vibrio eleionomae</name>
    <dbReference type="NCBI Taxonomy" id="2653505"/>
    <lineage>
        <taxon>Bacteria</taxon>
        <taxon>Pseudomonadati</taxon>
        <taxon>Pseudomonadota</taxon>
        <taxon>Gammaproteobacteria</taxon>
        <taxon>Vibrionales</taxon>
        <taxon>Vibrionaceae</taxon>
        <taxon>Vibrio</taxon>
    </lineage>
</organism>
<feature type="transmembrane region" description="Helical" evidence="6">
    <location>
        <begin position="266"/>
        <end position="284"/>
    </location>
</feature>
<dbReference type="Gene3D" id="1.20.1250.20">
    <property type="entry name" value="MFS general substrate transporter like domains"/>
    <property type="match status" value="1"/>
</dbReference>
<dbReference type="PROSITE" id="PS50850">
    <property type="entry name" value="MFS"/>
    <property type="match status" value="1"/>
</dbReference>
<dbReference type="InterPro" id="IPR022324">
    <property type="entry name" value="Bacilysin_exporter_BacE_put"/>
</dbReference>
<keyword evidence="5 6" id="KW-0472">Membrane</keyword>
<feature type="transmembrane region" description="Helical" evidence="6">
    <location>
        <begin position="378"/>
        <end position="397"/>
    </location>
</feature>
<accession>A0A7X4LLQ8</accession>
<keyword evidence="3 6" id="KW-0812">Transmembrane</keyword>
<dbReference type="PANTHER" id="PTHR23513:SF11">
    <property type="entry name" value="STAPHYLOFERRIN A TRANSPORTER"/>
    <property type="match status" value="1"/>
</dbReference>
<keyword evidence="9" id="KW-1185">Reference proteome</keyword>
<evidence type="ECO:0000313" key="9">
    <source>
        <dbReference type="Proteomes" id="UP000462621"/>
    </source>
</evidence>
<feature type="transmembrane region" description="Helical" evidence="6">
    <location>
        <begin position="55"/>
        <end position="74"/>
    </location>
</feature>
<feature type="transmembrane region" description="Helical" evidence="6">
    <location>
        <begin position="148"/>
        <end position="168"/>
    </location>
</feature>
<feature type="domain" description="Major facilitator superfamily (MFS) profile" evidence="7">
    <location>
        <begin position="1"/>
        <end position="403"/>
    </location>
</feature>
<dbReference type="InterPro" id="IPR020846">
    <property type="entry name" value="MFS_dom"/>
</dbReference>
<feature type="transmembrane region" description="Helical" evidence="6">
    <location>
        <begin position="21"/>
        <end position="43"/>
    </location>
</feature>
<feature type="transmembrane region" description="Helical" evidence="6">
    <location>
        <begin position="224"/>
        <end position="246"/>
    </location>
</feature>
<evidence type="ECO:0000256" key="6">
    <source>
        <dbReference type="SAM" id="Phobius"/>
    </source>
</evidence>
<feature type="transmembrane region" description="Helical" evidence="6">
    <location>
        <begin position="109"/>
        <end position="127"/>
    </location>
</feature>
<dbReference type="AlphaFoldDB" id="A0A7X4LLQ8"/>
<dbReference type="Proteomes" id="UP000462621">
    <property type="component" value="Unassembled WGS sequence"/>
</dbReference>
<evidence type="ECO:0000256" key="1">
    <source>
        <dbReference type="ARBA" id="ARBA00004651"/>
    </source>
</evidence>
<dbReference type="GO" id="GO:0005886">
    <property type="term" value="C:plasma membrane"/>
    <property type="evidence" value="ECO:0007669"/>
    <property type="project" value="UniProtKB-SubCell"/>
</dbReference>
<comment type="caution">
    <text evidence="8">The sequence shown here is derived from an EMBL/GenBank/DDBJ whole genome shotgun (WGS) entry which is preliminary data.</text>
</comment>
<reference evidence="8 9" key="1">
    <citation type="submission" date="2019-10" db="EMBL/GenBank/DDBJ databases">
        <title>Vibrio sp. nov. isolated from a shrimp pond.</title>
        <authorList>
            <person name="Gomez-Gil B."/>
            <person name="Enciso-Ibarra J."/>
            <person name="Enciso-Ibarra K."/>
            <person name="Bolan-Mejia C."/>
        </authorList>
    </citation>
    <scope>NUCLEOTIDE SEQUENCE [LARGE SCALE GENOMIC DNA]</scope>
    <source>
        <strain evidence="8 9">CAIM 722</strain>
    </source>
</reference>
<feature type="transmembrane region" description="Helical" evidence="6">
    <location>
        <begin position="81"/>
        <end position="103"/>
    </location>
</feature>
<keyword evidence="2" id="KW-1003">Cell membrane</keyword>
<gene>
    <name evidence="8" type="ORF">F9817_13990</name>
</gene>
<evidence type="ECO:0000313" key="8">
    <source>
        <dbReference type="EMBL" id="MZI94303.1"/>
    </source>
</evidence>
<proteinExistence type="predicted"/>
<evidence type="ECO:0000259" key="7">
    <source>
        <dbReference type="PROSITE" id="PS50850"/>
    </source>
</evidence>
<feature type="transmembrane region" description="Helical" evidence="6">
    <location>
        <begin position="291"/>
        <end position="309"/>
    </location>
</feature>
<feature type="transmembrane region" description="Helical" evidence="6">
    <location>
        <begin position="349"/>
        <end position="372"/>
    </location>
</feature>
<feature type="transmembrane region" description="Helical" evidence="6">
    <location>
        <begin position="315"/>
        <end position="337"/>
    </location>
</feature>
<keyword evidence="4 6" id="KW-1133">Transmembrane helix</keyword>
<evidence type="ECO:0000256" key="2">
    <source>
        <dbReference type="ARBA" id="ARBA00022475"/>
    </source>
</evidence>
<dbReference type="EMBL" id="WEKT01000026">
    <property type="protein sequence ID" value="MZI94303.1"/>
    <property type="molecule type" value="Genomic_DNA"/>
</dbReference>
<dbReference type="CDD" id="cd06173">
    <property type="entry name" value="MFS_MefA_like"/>
    <property type="match status" value="1"/>
</dbReference>
<evidence type="ECO:0000256" key="3">
    <source>
        <dbReference type="ARBA" id="ARBA00022692"/>
    </source>
</evidence>
<dbReference type="GO" id="GO:0022857">
    <property type="term" value="F:transmembrane transporter activity"/>
    <property type="evidence" value="ECO:0007669"/>
    <property type="project" value="InterPro"/>
</dbReference>